<evidence type="ECO:0000259" key="3">
    <source>
        <dbReference type="Pfam" id="PF19040"/>
    </source>
</evidence>
<organism evidence="4 5">
    <name type="scientific">Mycolicibacterium smegmatis (strain ATCC 700084 / mc(2)155)</name>
    <name type="common">Mycobacterium smegmatis</name>
    <dbReference type="NCBI Taxonomy" id="246196"/>
    <lineage>
        <taxon>Bacteria</taxon>
        <taxon>Bacillati</taxon>
        <taxon>Actinomycetota</taxon>
        <taxon>Actinomycetes</taxon>
        <taxon>Mycobacteriales</taxon>
        <taxon>Mycobacteriaceae</taxon>
        <taxon>Mycolicibacterium</taxon>
    </lineage>
</organism>
<feature type="transmembrane region" description="Helical" evidence="1">
    <location>
        <begin position="292"/>
        <end position="316"/>
    </location>
</feature>
<keyword evidence="1" id="KW-0472">Membrane</keyword>
<dbReference type="PANTHER" id="PTHR23028">
    <property type="entry name" value="ACETYLTRANSFERASE"/>
    <property type="match status" value="1"/>
</dbReference>
<dbReference type="EMBL" id="CP001663">
    <property type="protein sequence ID" value="AFP38447.1"/>
    <property type="molecule type" value="Genomic_DNA"/>
</dbReference>
<feature type="transmembrane region" description="Helical" evidence="1">
    <location>
        <begin position="328"/>
        <end position="345"/>
    </location>
</feature>
<dbReference type="GO" id="GO:0016747">
    <property type="term" value="F:acyltransferase activity, transferring groups other than amino-acyl groups"/>
    <property type="evidence" value="ECO:0007669"/>
    <property type="project" value="InterPro"/>
</dbReference>
<keyword evidence="1" id="KW-0812">Transmembrane</keyword>
<evidence type="ECO:0008006" key="6">
    <source>
        <dbReference type="Google" id="ProtNLM"/>
    </source>
</evidence>
<dbReference type="InterPro" id="IPR050879">
    <property type="entry name" value="Acyltransferase_3"/>
</dbReference>
<dbReference type="InterPro" id="IPR043968">
    <property type="entry name" value="SGNH"/>
</dbReference>
<feature type="transmembrane region" description="Helical" evidence="1">
    <location>
        <begin position="102"/>
        <end position="124"/>
    </location>
</feature>
<reference evidence="4 5" key="2">
    <citation type="journal article" date="2009" name="Genome Res.">
        <title>Ortho-proteogenomics: multiple proteomes investigation through orthology and a new MS-based protocol.</title>
        <authorList>
            <person name="Gallien S."/>
            <person name="Perrodou E."/>
            <person name="Carapito C."/>
            <person name="Deshayes C."/>
            <person name="Reyrat J.M."/>
            <person name="Van Dorsselaer A."/>
            <person name="Poch O."/>
            <person name="Schaeffer C."/>
            <person name="Lecompte O."/>
        </authorList>
    </citation>
    <scope>NUCLEOTIDE SEQUENCE [LARGE SCALE GENOMIC DNA]</scope>
    <source>
        <strain evidence="5">ATCC 700084 / mc(2)155</strain>
    </source>
</reference>
<dbReference type="AlphaFoldDB" id="I7FZ96"/>
<feature type="transmembrane region" description="Helical" evidence="1">
    <location>
        <begin position="383"/>
        <end position="406"/>
    </location>
</feature>
<dbReference type="GO" id="GO:0016020">
    <property type="term" value="C:membrane"/>
    <property type="evidence" value="ECO:0007669"/>
    <property type="project" value="TreeGrafter"/>
</dbReference>
<dbReference type="PATRIC" id="fig|246196.56.peg.2028"/>
<feature type="domain" description="Acyltransferase 3" evidence="2">
    <location>
        <begin position="68"/>
        <end position="372"/>
    </location>
</feature>
<feature type="transmembrane region" description="Helical" evidence="1">
    <location>
        <begin position="351"/>
        <end position="371"/>
    </location>
</feature>
<proteinExistence type="predicted"/>
<accession>I7FZ96</accession>
<dbReference type="InterPro" id="IPR002656">
    <property type="entry name" value="Acyl_transf_3_dom"/>
</dbReference>
<dbReference type="Proteomes" id="UP000006158">
    <property type="component" value="Chromosome"/>
</dbReference>
<dbReference type="GO" id="GO:0009103">
    <property type="term" value="P:lipopolysaccharide biosynthetic process"/>
    <property type="evidence" value="ECO:0007669"/>
    <property type="project" value="TreeGrafter"/>
</dbReference>
<evidence type="ECO:0000256" key="1">
    <source>
        <dbReference type="SAM" id="Phobius"/>
    </source>
</evidence>
<feature type="domain" description="SGNH" evidence="3">
    <location>
        <begin position="463"/>
        <end position="692"/>
    </location>
</feature>
<dbReference type="Pfam" id="PF01757">
    <property type="entry name" value="Acyl_transf_3"/>
    <property type="match status" value="1"/>
</dbReference>
<feature type="transmembrane region" description="Helical" evidence="1">
    <location>
        <begin position="232"/>
        <end position="253"/>
    </location>
</feature>
<feature type="transmembrane region" description="Helical" evidence="1">
    <location>
        <begin position="203"/>
        <end position="220"/>
    </location>
</feature>
<feature type="transmembrane region" description="Helical" evidence="1">
    <location>
        <begin position="167"/>
        <end position="191"/>
    </location>
</feature>
<dbReference type="KEGG" id="msg:MSMEI_1976"/>
<evidence type="ECO:0000259" key="2">
    <source>
        <dbReference type="Pfam" id="PF01757"/>
    </source>
</evidence>
<evidence type="ECO:0000313" key="4">
    <source>
        <dbReference type="EMBL" id="AFP38447.1"/>
    </source>
</evidence>
<dbReference type="Pfam" id="PF19040">
    <property type="entry name" value="SGNH"/>
    <property type="match status" value="1"/>
</dbReference>
<sequence length="703" mass="76254">MSDEGRRTAMLSAVSSAPTRNRPGKSFVQITQSHPILAPAVARRTRGDLCGLIGIAIAWVVVGQVWFGQVSGGVDVLLALAGFAAGRRLLRTDGVRASALWLMRGWLPALVAVIAVCAVLTVLIQPQTRWEDFADQTLASLGFYQNWQILGTADDYLQASEAVTPLYHLWLVSAAGQILLFALVLAALVGAAARRAAPERRRAVLVASVAVAAVASLVYASLTHTDNQVLTYYSSVSRAWELLAGVLAAAYVTRVHWSRWVRSLAVLVGVATIVVSSLLLDGMQQFPGPWALVPVGATVLIILAAAGGATWASGVLSSTPMTALGSMAYPLYLWHWPLLIFWFAYSNDDTAGLTAGTVVVLASVALAWLTWRCTERRWARPASHTGLAVAMIVLMMAGPTLTSFAWRGHVAGARDKGADLNTLPLRDYPGALALTENRKVSKLPMRPTALEASDDVPPSTLDRCVTNFPDTDVTVCVYGDPKAERTIAVAGGSHSEHWLTALHALGRQHGFRVTTYLKMGCPLTTKEVPLIAGPFEPYPACRTWADEALQRIIADRPDYVFFTTTRPILNGPGDYVPDYYLGIWDELSANGIRMLGIRDTPWMIRDGRFFAPVDCLSDGGDPDTCGMPRHEALAQRNPTLDHLADYPLMSVLDLSDAVCRPDRCRAVEGNVLVYHDIHHLAATYVRTLADELGRQLSDATGWW</sequence>
<feature type="transmembrane region" description="Helical" evidence="1">
    <location>
        <begin position="260"/>
        <end position="280"/>
    </location>
</feature>
<feature type="transmembrane region" description="Helical" evidence="1">
    <location>
        <begin position="49"/>
        <end position="67"/>
    </location>
</feature>
<evidence type="ECO:0000313" key="5">
    <source>
        <dbReference type="Proteomes" id="UP000006158"/>
    </source>
</evidence>
<gene>
    <name evidence="4" type="ordered locus">MSMEI_1976</name>
</gene>
<keyword evidence="1" id="KW-1133">Transmembrane helix</keyword>
<name>I7FZ96_MYCS2</name>
<reference evidence="4 5" key="1">
    <citation type="journal article" date="2007" name="Genome Biol.">
        <title>Interrupted coding sequences in Mycobacterium smegmatis: authentic mutations or sequencing errors?</title>
        <authorList>
            <person name="Deshayes C."/>
            <person name="Perrodou E."/>
            <person name="Gallien S."/>
            <person name="Euphrasie D."/>
            <person name="Schaeffer C."/>
            <person name="Van-Dorsselaer A."/>
            <person name="Poch O."/>
            <person name="Lecompte O."/>
            <person name="Reyrat J.M."/>
        </authorList>
    </citation>
    <scope>NUCLEOTIDE SEQUENCE [LARGE SCALE GENOMIC DNA]</scope>
    <source>
        <strain evidence="5">ATCC 700084 / mc(2)155</strain>
    </source>
</reference>
<feature type="transmembrane region" description="Helical" evidence="1">
    <location>
        <begin position="73"/>
        <end position="90"/>
    </location>
</feature>
<protein>
    <recommendedName>
        <fullName evidence="6">Lipopolysaccharide biosynthesis acyltransferase, M</fullName>
    </recommendedName>
</protein>
<dbReference type="PANTHER" id="PTHR23028:SF53">
    <property type="entry name" value="ACYL_TRANSF_3 DOMAIN-CONTAINING PROTEIN"/>
    <property type="match status" value="1"/>
</dbReference>